<keyword evidence="4 7" id="KW-0501">Molybdenum cofactor biosynthesis</keyword>
<dbReference type="InterPro" id="IPR023045">
    <property type="entry name" value="MoaC"/>
</dbReference>
<dbReference type="Gene3D" id="3.30.70.640">
    <property type="entry name" value="Molybdopterin cofactor biosynthesis C (MoaC) domain"/>
    <property type="match status" value="1"/>
</dbReference>
<dbReference type="InterPro" id="IPR036522">
    <property type="entry name" value="MoaC_sf"/>
</dbReference>
<comment type="catalytic activity">
    <reaction evidence="1 7">
        <text>(8S)-3',8-cyclo-7,8-dihydroguanosine 5'-triphosphate = cyclic pyranopterin phosphate + diphosphate</text>
        <dbReference type="Rhea" id="RHEA:49580"/>
        <dbReference type="ChEBI" id="CHEBI:33019"/>
        <dbReference type="ChEBI" id="CHEBI:59648"/>
        <dbReference type="ChEBI" id="CHEBI:131766"/>
        <dbReference type="EC" id="4.6.1.17"/>
    </reaction>
</comment>
<evidence type="ECO:0000256" key="2">
    <source>
        <dbReference type="ARBA" id="ARBA00005046"/>
    </source>
</evidence>
<proteinExistence type="inferred from homology"/>
<dbReference type="SUPFAM" id="SSF55040">
    <property type="entry name" value="Molybdenum cofactor biosynthesis protein C, MoaC"/>
    <property type="match status" value="1"/>
</dbReference>
<comment type="similarity">
    <text evidence="7">Belongs to the MoaC family.</text>
</comment>
<dbReference type="STRING" id="1121449.SAMN02745704_02667"/>
<feature type="domain" description="Molybdopterin cofactor biosynthesis C (MoaC)" evidence="8">
    <location>
        <begin position="23"/>
        <end position="158"/>
    </location>
</feature>
<dbReference type="OrthoDB" id="9794429at2"/>
<protein>
    <recommendedName>
        <fullName evidence="3 7">Cyclic pyranopterin monophosphate synthase</fullName>
        <ecNumber evidence="3 7">4.6.1.17</ecNumber>
    </recommendedName>
    <alternativeName>
        <fullName evidence="7">Molybdenum cofactor biosynthesis protein C</fullName>
    </alternativeName>
</protein>
<dbReference type="EC" id="4.6.1.17" evidence="3 7"/>
<dbReference type="NCBIfam" id="NF006870">
    <property type="entry name" value="PRK09364.1"/>
    <property type="match status" value="1"/>
</dbReference>
<dbReference type="HAMAP" id="MF_01224_B">
    <property type="entry name" value="MoaC_B"/>
    <property type="match status" value="1"/>
</dbReference>
<dbReference type="RefSeq" id="WP_078718210.1">
    <property type="nucleotide sequence ID" value="NZ_FUYC01000023.1"/>
</dbReference>
<evidence type="ECO:0000256" key="7">
    <source>
        <dbReference type="HAMAP-Rule" id="MF_01224"/>
    </source>
</evidence>
<comment type="function">
    <text evidence="6 7">Catalyzes the conversion of (8S)-3',8-cyclo-7,8-dihydroguanosine 5'-triphosphate to cyclic pyranopterin monophosphate (cPMP).</text>
</comment>
<dbReference type="Pfam" id="PF01967">
    <property type="entry name" value="MoaC"/>
    <property type="match status" value="1"/>
</dbReference>
<dbReference type="NCBIfam" id="TIGR00581">
    <property type="entry name" value="moaC"/>
    <property type="match status" value="1"/>
</dbReference>
<comment type="pathway">
    <text evidence="2 7">Cofactor biosynthesis; molybdopterin biosynthesis.</text>
</comment>
<evidence type="ECO:0000259" key="8">
    <source>
        <dbReference type="Pfam" id="PF01967"/>
    </source>
</evidence>
<comment type="subunit">
    <text evidence="7">Homohexamer; trimer of dimers.</text>
</comment>
<dbReference type="AlphaFoldDB" id="A0A1T4Y258"/>
<dbReference type="UniPathway" id="UPA00344"/>
<feature type="binding site" evidence="7">
    <location>
        <begin position="83"/>
        <end position="85"/>
    </location>
    <ligand>
        <name>substrate</name>
    </ligand>
</feature>
<feature type="binding site" evidence="7">
    <location>
        <begin position="121"/>
        <end position="122"/>
    </location>
    <ligand>
        <name>substrate</name>
    </ligand>
</feature>
<dbReference type="GO" id="GO:0006777">
    <property type="term" value="P:Mo-molybdopterin cofactor biosynthetic process"/>
    <property type="evidence" value="ECO:0007669"/>
    <property type="project" value="UniProtKB-UniRule"/>
</dbReference>
<dbReference type="EMBL" id="FUYC01000023">
    <property type="protein sequence ID" value="SKA95568.1"/>
    <property type="molecule type" value="Genomic_DNA"/>
</dbReference>
<evidence type="ECO:0000256" key="5">
    <source>
        <dbReference type="ARBA" id="ARBA00023239"/>
    </source>
</evidence>
<reference evidence="9 10" key="1">
    <citation type="submission" date="2017-02" db="EMBL/GenBank/DDBJ databases">
        <authorList>
            <person name="Peterson S.W."/>
        </authorList>
    </citation>
    <scope>NUCLEOTIDE SEQUENCE [LARGE SCALE GENOMIC DNA]</scope>
    <source>
        <strain evidence="9 10">DSM 16080</strain>
    </source>
</reference>
<dbReference type="PANTHER" id="PTHR22960:SF29">
    <property type="entry name" value="CYCLIC PYRANOPTERIN MONOPHOSPHATE SYNTHASE"/>
    <property type="match status" value="1"/>
</dbReference>
<evidence type="ECO:0000313" key="9">
    <source>
        <dbReference type="EMBL" id="SKA95568.1"/>
    </source>
</evidence>
<dbReference type="InterPro" id="IPR050105">
    <property type="entry name" value="MoCo_biosynth_MoaA/MoaC"/>
</dbReference>
<dbReference type="InterPro" id="IPR002820">
    <property type="entry name" value="Mopterin_CF_biosynth-C_dom"/>
</dbReference>
<evidence type="ECO:0000256" key="3">
    <source>
        <dbReference type="ARBA" id="ARBA00012575"/>
    </source>
</evidence>
<evidence type="ECO:0000256" key="4">
    <source>
        <dbReference type="ARBA" id="ARBA00023150"/>
    </source>
</evidence>
<dbReference type="PANTHER" id="PTHR22960">
    <property type="entry name" value="MOLYBDOPTERIN COFACTOR SYNTHESIS PROTEIN A"/>
    <property type="match status" value="1"/>
</dbReference>
<feature type="active site" evidence="7">
    <location>
        <position position="136"/>
    </location>
</feature>
<sequence>MGGDVNPDQAMLSHVDEDGNLCMVDVGDKQSTDRRALARTEVLLSERTMRLLQKQALPKGDVLSVAKVAGIMAAKRTHELIPLCHPLMLSYVDVRFDLEPERNAVVIFAEARTSGRTGLEMEALMAAQVAALTIYDMCKAVQKDIVIAECRLLRKSGGKSGLYEAPEFQASGMDSD</sequence>
<dbReference type="GO" id="GO:0061799">
    <property type="term" value="F:cyclic pyranopterin monophosphate synthase activity"/>
    <property type="evidence" value="ECO:0007669"/>
    <property type="project" value="UniProtKB-UniRule"/>
</dbReference>
<evidence type="ECO:0000313" key="10">
    <source>
        <dbReference type="Proteomes" id="UP000190027"/>
    </source>
</evidence>
<accession>A0A1T4Y258</accession>
<dbReference type="CDD" id="cd01420">
    <property type="entry name" value="MoaC_PE"/>
    <property type="match status" value="1"/>
</dbReference>
<dbReference type="InterPro" id="IPR047594">
    <property type="entry name" value="MoaC_bact/euk"/>
</dbReference>
<organism evidence="9 10">
    <name type="scientific">Paucidesulfovibrio gracilis DSM 16080</name>
    <dbReference type="NCBI Taxonomy" id="1121449"/>
    <lineage>
        <taxon>Bacteria</taxon>
        <taxon>Pseudomonadati</taxon>
        <taxon>Thermodesulfobacteriota</taxon>
        <taxon>Desulfovibrionia</taxon>
        <taxon>Desulfovibrionales</taxon>
        <taxon>Desulfovibrionaceae</taxon>
        <taxon>Paucidesulfovibrio</taxon>
    </lineage>
</organism>
<keyword evidence="5 7" id="KW-0456">Lyase</keyword>
<evidence type="ECO:0000256" key="6">
    <source>
        <dbReference type="ARBA" id="ARBA00055087"/>
    </source>
</evidence>
<keyword evidence="10" id="KW-1185">Reference proteome</keyword>
<gene>
    <name evidence="7" type="primary">moaC</name>
    <name evidence="9" type="ORF">SAMN02745704_02667</name>
</gene>
<dbReference type="Proteomes" id="UP000190027">
    <property type="component" value="Unassembled WGS sequence"/>
</dbReference>
<evidence type="ECO:0000256" key="1">
    <source>
        <dbReference type="ARBA" id="ARBA00001637"/>
    </source>
</evidence>
<name>A0A1T4Y258_9BACT</name>